<evidence type="ECO:0000313" key="2">
    <source>
        <dbReference type="EMBL" id="SNT08174.1"/>
    </source>
</evidence>
<dbReference type="Proteomes" id="UP000242915">
    <property type="component" value="Unassembled WGS sequence"/>
</dbReference>
<gene>
    <name evidence="2" type="ORF">SAMN05216255_4462</name>
</gene>
<organism evidence="2 3">
    <name type="scientific">Pseudomonas segetis</name>
    <dbReference type="NCBI Taxonomy" id="298908"/>
    <lineage>
        <taxon>Bacteria</taxon>
        <taxon>Pseudomonadati</taxon>
        <taxon>Pseudomonadota</taxon>
        <taxon>Gammaproteobacteria</taxon>
        <taxon>Pseudomonadales</taxon>
        <taxon>Pseudomonadaceae</taxon>
        <taxon>Pseudomonas</taxon>
    </lineage>
</organism>
<keyword evidence="3" id="KW-1185">Reference proteome</keyword>
<accession>A0A239JTI4</accession>
<sequence>MSYLNRPGFLRDFPDIPDRIDERVFHWECSDKSEKASTPTIDELSPGANLQKP</sequence>
<proteinExistence type="predicted"/>
<evidence type="ECO:0000313" key="3">
    <source>
        <dbReference type="Proteomes" id="UP000242915"/>
    </source>
</evidence>
<protein>
    <submittedName>
        <fullName evidence="2">Uncharacterized protein</fullName>
    </submittedName>
</protein>
<evidence type="ECO:0000256" key="1">
    <source>
        <dbReference type="SAM" id="MobiDB-lite"/>
    </source>
</evidence>
<dbReference type="EMBL" id="FZOG01000009">
    <property type="protein sequence ID" value="SNT08174.1"/>
    <property type="molecule type" value="Genomic_DNA"/>
</dbReference>
<dbReference type="AlphaFoldDB" id="A0A239JTI4"/>
<name>A0A239JTI4_9PSED</name>
<reference evidence="3" key="1">
    <citation type="submission" date="2017-06" db="EMBL/GenBank/DDBJ databases">
        <authorList>
            <person name="Varghese N."/>
            <person name="Submissions S."/>
        </authorList>
    </citation>
    <scope>NUCLEOTIDE SEQUENCE [LARGE SCALE GENOMIC DNA]</scope>
    <source>
        <strain evidence="3">CIP 108523</strain>
    </source>
</reference>
<feature type="region of interest" description="Disordered" evidence="1">
    <location>
        <begin position="31"/>
        <end position="53"/>
    </location>
</feature>